<reference evidence="4" key="2">
    <citation type="submission" date="2025-09" db="UniProtKB">
        <authorList>
            <consortium name="Ensembl"/>
        </authorList>
    </citation>
    <scope>IDENTIFICATION</scope>
</reference>
<dbReference type="GeneTree" id="ENSGT01010000228435"/>
<keyword evidence="2" id="KW-0732">Signal</keyword>
<dbReference type="Gene3D" id="2.60.40.10">
    <property type="entry name" value="Immunoglobulins"/>
    <property type="match status" value="1"/>
</dbReference>
<dbReference type="InterPro" id="IPR007110">
    <property type="entry name" value="Ig-like_dom"/>
</dbReference>
<evidence type="ECO:0000256" key="1">
    <source>
        <dbReference type="SAM" id="Phobius"/>
    </source>
</evidence>
<sequence>LLIVLCLNILINTCFYLPEPIVITVKEDSDVVLPCSLSTKDITSKVYDWKKVAQKDDCQKEVFYYNGGIDHKNCFPGQVSHFPDELKHGNASIIFRNAKVTDSGVYTCDFPNLQPLYRSLLHSLIRCMCVIHYYILYYYYYSYYGAIFNVGCCVLLTGHVNQQI</sequence>
<keyword evidence="1" id="KW-0812">Transmembrane</keyword>
<feature type="transmembrane region" description="Helical" evidence="1">
    <location>
        <begin position="141"/>
        <end position="160"/>
    </location>
</feature>
<feature type="domain" description="Ig-like" evidence="3">
    <location>
        <begin position="18"/>
        <end position="108"/>
    </location>
</feature>
<dbReference type="AlphaFoldDB" id="A0A8C9Y460"/>
<dbReference type="PROSITE" id="PS50835">
    <property type="entry name" value="IG_LIKE"/>
    <property type="match status" value="1"/>
</dbReference>
<evidence type="ECO:0000259" key="3">
    <source>
        <dbReference type="PROSITE" id="PS50835"/>
    </source>
</evidence>
<feature type="signal peptide" evidence="2">
    <location>
        <begin position="1"/>
        <end position="16"/>
    </location>
</feature>
<dbReference type="Pfam" id="PF07686">
    <property type="entry name" value="V-set"/>
    <property type="match status" value="1"/>
</dbReference>
<dbReference type="Ensembl" id="ENSSLUT00000020343.1">
    <property type="protein sequence ID" value="ENSSLUP00000019715.1"/>
    <property type="gene ID" value="ENSSLUG00000009104.1"/>
</dbReference>
<protein>
    <recommendedName>
        <fullName evidence="3">Ig-like domain-containing protein</fullName>
    </recommendedName>
</protein>
<dbReference type="InterPro" id="IPR013783">
    <property type="entry name" value="Ig-like_fold"/>
</dbReference>
<proteinExistence type="predicted"/>
<dbReference type="Proteomes" id="UP000694568">
    <property type="component" value="Unplaced"/>
</dbReference>
<dbReference type="SUPFAM" id="SSF48726">
    <property type="entry name" value="Immunoglobulin"/>
    <property type="match status" value="1"/>
</dbReference>
<evidence type="ECO:0000313" key="5">
    <source>
        <dbReference type="Proteomes" id="UP000694568"/>
    </source>
</evidence>
<keyword evidence="1" id="KW-1133">Transmembrane helix</keyword>
<feature type="chain" id="PRO_5034830448" description="Ig-like domain-containing protein" evidence="2">
    <location>
        <begin position="17"/>
        <end position="164"/>
    </location>
</feature>
<dbReference type="InterPro" id="IPR036179">
    <property type="entry name" value="Ig-like_dom_sf"/>
</dbReference>
<name>A0A8C9Y460_SANLU</name>
<organism evidence="4 5">
    <name type="scientific">Sander lucioperca</name>
    <name type="common">Pike-perch</name>
    <name type="synonym">Perca lucioperca</name>
    <dbReference type="NCBI Taxonomy" id="283035"/>
    <lineage>
        <taxon>Eukaryota</taxon>
        <taxon>Metazoa</taxon>
        <taxon>Chordata</taxon>
        <taxon>Craniata</taxon>
        <taxon>Vertebrata</taxon>
        <taxon>Euteleostomi</taxon>
        <taxon>Actinopterygii</taxon>
        <taxon>Neopterygii</taxon>
        <taxon>Teleostei</taxon>
        <taxon>Neoteleostei</taxon>
        <taxon>Acanthomorphata</taxon>
        <taxon>Eupercaria</taxon>
        <taxon>Perciformes</taxon>
        <taxon>Percoidei</taxon>
        <taxon>Percidae</taxon>
        <taxon>Luciopercinae</taxon>
        <taxon>Sander</taxon>
    </lineage>
</organism>
<reference evidence="4" key="1">
    <citation type="submission" date="2025-08" db="UniProtKB">
        <authorList>
            <consortium name="Ensembl"/>
        </authorList>
    </citation>
    <scope>IDENTIFICATION</scope>
</reference>
<evidence type="ECO:0000313" key="4">
    <source>
        <dbReference type="Ensembl" id="ENSSLUP00000019715.1"/>
    </source>
</evidence>
<accession>A0A8C9Y460</accession>
<dbReference type="InterPro" id="IPR013106">
    <property type="entry name" value="Ig_V-set"/>
</dbReference>
<keyword evidence="5" id="KW-1185">Reference proteome</keyword>
<keyword evidence="1" id="KW-0472">Membrane</keyword>
<evidence type="ECO:0000256" key="2">
    <source>
        <dbReference type="SAM" id="SignalP"/>
    </source>
</evidence>